<accession>A0A0U1D4K7</accession>
<keyword evidence="2" id="KW-0812">Transmembrane</keyword>
<evidence type="ECO:0000313" key="4">
    <source>
        <dbReference type="Proteomes" id="UP000182227"/>
    </source>
</evidence>
<feature type="transmembrane region" description="Helical" evidence="2">
    <location>
        <begin position="12"/>
        <end position="45"/>
    </location>
</feature>
<dbReference type="AlphaFoldDB" id="A0A0U1D4K7"/>
<keyword evidence="2" id="KW-1133">Transmembrane helix</keyword>
<gene>
    <name evidence="3" type="ORF">BN970_01537</name>
</gene>
<dbReference type="RefSeq" id="WP_234814445.1">
    <property type="nucleotide sequence ID" value="NZ_JACKVA010000035.1"/>
</dbReference>
<evidence type="ECO:0008006" key="5">
    <source>
        <dbReference type="Google" id="ProtNLM"/>
    </source>
</evidence>
<dbReference type="GeneID" id="69987329"/>
<feature type="region of interest" description="Disordered" evidence="1">
    <location>
        <begin position="117"/>
        <end position="143"/>
    </location>
</feature>
<keyword evidence="2" id="KW-0472">Membrane</keyword>
<sequence>MSRNKSSSGASGAIFFLFVLIALVPASVWIALGVITVVVLVSWGAYKAVVVLVQRSHEAQERNRKQQAKQVADAKRQREERIRKEKQRRIDTLGTQNAALVESALSAVKQVAAPVPDGWVTSTSVPTSRGSPRTSPRRTRCGA</sequence>
<evidence type="ECO:0000256" key="1">
    <source>
        <dbReference type="SAM" id="MobiDB-lite"/>
    </source>
</evidence>
<name>A0A0U1D4K7_9MYCO</name>
<feature type="compositionally biased region" description="Low complexity" evidence="1">
    <location>
        <begin position="121"/>
        <end position="134"/>
    </location>
</feature>
<proteinExistence type="predicted"/>
<dbReference type="Proteomes" id="UP000182227">
    <property type="component" value="Unassembled WGS sequence"/>
</dbReference>
<evidence type="ECO:0000313" key="3">
    <source>
        <dbReference type="EMBL" id="CQD07976.1"/>
    </source>
</evidence>
<protein>
    <recommendedName>
        <fullName evidence="5">Transmembrane protein</fullName>
    </recommendedName>
</protein>
<reference evidence="3 4" key="1">
    <citation type="submission" date="2015-03" db="EMBL/GenBank/DDBJ databases">
        <authorList>
            <person name="Murphy D."/>
        </authorList>
    </citation>
    <scope>NUCLEOTIDE SEQUENCE [LARGE SCALE GENOMIC DNA]</scope>
    <source>
        <strain evidence="3 4">D16</strain>
    </source>
</reference>
<feature type="region of interest" description="Disordered" evidence="1">
    <location>
        <begin position="57"/>
        <end position="88"/>
    </location>
</feature>
<feature type="compositionally biased region" description="Basic and acidic residues" evidence="1">
    <location>
        <begin position="72"/>
        <end position="88"/>
    </location>
</feature>
<dbReference type="EMBL" id="CTEF01000001">
    <property type="protein sequence ID" value="CQD07976.1"/>
    <property type="molecule type" value="Genomic_DNA"/>
</dbReference>
<organism evidence="3 4">
    <name type="scientific">Mycolicibacterium conceptionense</name>
    <dbReference type="NCBI Taxonomy" id="451644"/>
    <lineage>
        <taxon>Bacteria</taxon>
        <taxon>Bacillati</taxon>
        <taxon>Actinomycetota</taxon>
        <taxon>Actinomycetes</taxon>
        <taxon>Mycobacteriales</taxon>
        <taxon>Mycobacteriaceae</taxon>
        <taxon>Mycolicibacterium</taxon>
    </lineage>
</organism>
<evidence type="ECO:0000256" key="2">
    <source>
        <dbReference type="SAM" id="Phobius"/>
    </source>
</evidence>